<dbReference type="EMBL" id="BKCJ011251528">
    <property type="protein sequence ID" value="GFD10329.1"/>
    <property type="molecule type" value="Genomic_DNA"/>
</dbReference>
<gene>
    <name evidence="1" type="ORF">Tci_882298</name>
</gene>
<dbReference type="AlphaFoldDB" id="A0A699TM34"/>
<sequence>WLAIAGRATPTIMLRPRPAGARSKPNCCPAAARLSASKRPVWRSPTTSTPTSILTAATLLSATARPTNLNATA</sequence>
<evidence type="ECO:0000313" key="1">
    <source>
        <dbReference type="EMBL" id="GFD10329.1"/>
    </source>
</evidence>
<comment type="caution">
    <text evidence="1">The sequence shown here is derived from an EMBL/GenBank/DDBJ whole genome shotgun (WGS) entry which is preliminary data.</text>
</comment>
<reference evidence="1" key="1">
    <citation type="journal article" date="2019" name="Sci. Rep.">
        <title>Draft genome of Tanacetum cinerariifolium, the natural source of mosquito coil.</title>
        <authorList>
            <person name="Yamashiro T."/>
            <person name="Shiraishi A."/>
            <person name="Satake H."/>
            <person name="Nakayama K."/>
        </authorList>
    </citation>
    <scope>NUCLEOTIDE SEQUENCE</scope>
</reference>
<feature type="non-terminal residue" evidence="1">
    <location>
        <position position="1"/>
    </location>
</feature>
<accession>A0A699TM34</accession>
<name>A0A699TM34_TANCI</name>
<proteinExistence type="predicted"/>
<organism evidence="1">
    <name type="scientific">Tanacetum cinerariifolium</name>
    <name type="common">Dalmatian daisy</name>
    <name type="synonym">Chrysanthemum cinerariifolium</name>
    <dbReference type="NCBI Taxonomy" id="118510"/>
    <lineage>
        <taxon>Eukaryota</taxon>
        <taxon>Viridiplantae</taxon>
        <taxon>Streptophyta</taxon>
        <taxon>Embryophyta</taxon>
        <taxon>Tracheophyta</taxon>
        <taxon>Spermatophyta</taxon>
        <taxon>Magnoliopsida</taxon>
        <taxon>eudicotyledons</taxon>
        <taxon>Gunneridae</taxon>
        <taxon>Pentapetalae</taxon>
        <taxon>asterids</taxon>
        <taxon>campanulids</taxon>
        <taxon>Asterales</taxon>
        <taxon>Asteraceae</taxon>
        <taxon>Asteroideae</taxon>
        <taxon>Anthemideae</taxon>
        <taxon>Anthemidinae</taxon>
        <taxon>Tanacetum</taxon>
    </lineage>
</organism>
<protein>
    <submittedName>
        <fullName evidence="1">Uncharacterized protein</fullName>
    </submittedName>
</protein>